<evidence type="ECO:0000313" key="11">
    <source>
        <dbReference type="Proteomes" id="UP000199473"/>
    </source>
</evidence>
<dbReference type="PANTHER" id="PTHR43357:SF4">
    <property type="entry name" value="INNER MEMBRANE ABC TRANSPORTER PERMEASE PROTEIN YDCV"/>
    <property type="match status" value="1"/>
</dbReference>
<dbReference type="PROSITE" id="PS50928">
    <property type="entry name" value="ABC_TM1"/>
    <property type="match status" value="1"/>
</dbReference>
<feature type="transmembrane region" description="Helical" evidence="8">
    <location>
        <begin position="230"/>
        <end position="252"/>
    </location>
</feature>
<organism evidence="10 11">
    <name type="scientific">Falsiroseomonas stagni DSM 19981</name>
    <dbReference type="NCBI Taxonomy" id="1123062"/>
    <lineage>
        <taxon>Bacteria</taxon>
        <taxon>Pseudomonadati</taxon>
        <taxon>Pseudomonadota</taxon>
        <taxon>Alphaproteobacteria</taxon>
        <taxon>Acetobacterales</taxon>
        <taxon>Roseomonadaceae</taxon>
        <taxon>Falsiroseomonas</taxon>
    </lineage>
</organism>
<feature type="transmembrane region" description="Helical" evidence="8">
    <location>
        <begin position="100"/>
        <end position="127"/>
    </location>
</feature>
<dbReference type="SUPFAM" id="SSF161098">
    <property type="entry name" value="MetI-like"/>
    <property type="match status" value="1"/>
</dbReference>
<evidence type="ECO:0000313" key="10">
    <source>
        <dbReference type="EMBL" id="SFK41795.1"/>
    </source>
</evidence>
<keyword evidence="2 8" id="KW-0813">Transport</keyword>
<dbReference type="RefSeq" id="WP_092958445.1">
    <property type="nucleotide sequence ID" value="NZ_FOSQ01000002.1"/>
</dbReference>
<dbReference type="Gene3D" id="1.10.3720.10">
    <property type="entry name" value="MetI-like"/>
    <property type="match status" value="1"/>
</dbReference>
<dbReference type="OrthoDB" id="7268769at2"/>
<dbReference type="AlphaFoldDB" id="A0A1I3ZCS5"/>
<evidence type="ECO:0000256" key="5">
    <source>
        <dbReference type="ARBA" id="ARBA00022692"/>
    </source>
</evidence>
<dbReference type="Pfam" id="PF00528">
    <property type="entry name" value="BPD_transp_1"/>
    <property type="match status" value="1"/>
</dbReference>
<evidence type="ECO:0000256" key="8">
    <source>
        <dbReference type="RuleBase" id="RU363032"/>
    </source>
</evidence>
<dbReference type="CDD" id="cd06261">
    <property type="entry name" value="TM_PBP2"/>
    <property type="match status" value="1"/>
</dbReference>
<evidence type="ECO:0000256" key="3">
    <source>
        <dbReference type="ARBA" id="ARBA00022475"/>
    </source>
</evidence>
<keyword evidence="11" id="KW-1185">Reference proteome</keyword>
<keyword evidence="6 8" id="KW-1133">Transmembrane helix</keyword>
<feature type="transmembrane region" description="Helical" evidence="8">
    <location>
        <begin position="177"/>
        <end position="199"/>
    </location>
</feature>
<dbReference type="InterPro" id="IPR035906">
    <property type="entry name" value="MetI-like_sf"/>
</dbReference>
<feature type="transmembrane region" description="Helical" evidence="8">
    <location>
        <begin position="133"/>
        <end position="156"/>
    </location>
</feature>
<evidence type="ECO:0000256" key="6">
    <source>
        <dbReference type="ARBA" id="ARBA00022989"/>
    </source>
</evidence>
<proteinExistence type="inferred from homology"/>
<reference evidence="10 11" key="1">
    <citation type="submission" date="2016-10" db="EMBL/GenBank/DDBJ databases">
        <authorList>
            <person name="de Groot N.N."/>
        </authorList>
    </citation>
    <scope>NUCLEOTIDE SEQUENCE [LARGE SCALE GENOMIC DNA]</scope>
    <source>
        <strain evidence="10 11">DSM 19981</strain>
    </source>
</reference>
<evidence type="ECO:0000256" key="2">
    <source>
        <dbReference type="ARBA" id="ARBA00022448"/>
    </source>
</evidence>
<keyword evidence="7 8" id="KW-0472">Membrane</keyword>
<dbReference type="GO" id="GO:0055085">
    <property type="term" value="P:transmembrane transport"/>
    <property type="evidence" value="ECO:0007669"/>
    <property type="project" value="InterPro"/>
</dbReference>
<evidence type="ECO:0000256" key="7">
    <source>
        <dbReference type="ARBA" id="ARBA00023136"/>
    </source>
</evidence>
<evidence type="ECO:0000259" key="9">
    <source>
        <dbReference type="PROSITE" id="PS50928"/>
    </source>
</evidence>
<protein>
    <submittedName>
        <fullName evidence="10">Putative spermidine/putrescine transport system permease protein</fullName>
    </submittedName>
</protein>
<accession>A0A1I3ZCS5</accession>
<evidence type="ECO:0000256" key="4">
    <source>
        <dbReference type="ARBA" id="ARBA00022519"/>
    </source>
</evidence>
<dbReference type="Proteomes" id="UP000199473">
    <property type="component" value="Unassembled WGS sequence"/>
</dbReference>
<gene>
    <name evidence="10" type="ORF">SAMN02745775_102393</name>
</gene>
<comment type="subcellular location">
    <subcellularLocation>
        <location evidence="1">Cell inner membrane</location>
        <topology evidence="1">Multi-pass membrane protein</topology>
    </subcellularLocation>
    <subcellularLocation>
        <location evidence="8">Cell membrane</location>
        <topology evidence="8">Multi-pass membrane protein</topology>
    </subcellularLocation>
</comment>
<evidence type="ECO:0000256" key="1">
    <source>
        <dbReference type="ARBA" id="ARBA00004429"/>
    </source>
</evidence>
<dbReference type="GO" id="GO:0005886">
    <property type="term" value="C:plasma membrane"/>
    <property type="evidence" value="ECO:0007669"/>
    <property type="project" value="UniProtKB-SubCell"/>
</dbReference>
<dbReference type="EMBL" id="FOSQ01000002">
    <property type="protein sequence ID" value="SFK41795.1"/>
    <property type="molecule type" value="Genomic_DNA"/>
</dbReference>
<keyword evidence="4" id="KW-0997">Cell inner membrane</keyword>
<comment type="similarity">
    <text evidence="8">Belongs to the binding-protein-dependent transport system permease family.</text>
</comment>
<name>A0A1I3ZCS5_9PROT</name>
<dbReference type="PANTHER" id="PTHR43357">
    <property type="entry name" value="INNER MEMBRANE ABC TRANSPORTER PERMEASE PROTEIN YDCV"/>
    <property type="match status" value="1"/>
</dbReference>
<dbReference type="InterPro" id="IPR000515">
    <property type="entry name" value="MetI-like"/>
</dbReference>
<keyword evidence="5 8" id="KW-0812">Transmembrane</keyword>
<feature type="transmembrane region" description="Helical" evidence="8">
    <location>
        <begin position="65"/>
        <end position="88"/>
    </location>
</feature>
<dbReference type="STRING" id="1123062.SAMN02745775_102393"/>
<keyword evidence="3" id="KW-1003">Cell membrane</keyword>
<sequence length="266" mass="28354">MREGPIARLLLRLATVLVLAFLLAPMVAVVLLSFSPTELLALPPRGFSLRWYGEFLESSRWLLAMKNSFIVAGATTMVATVLGTMAALGLQLGRFRGKAVLVTILTLPMVTPYIVTAAAMFFAYSLVGLTGSLAGLVLAHTVVAVPFVVVSVLATLQTFDTTLLRAAASLGASPATAFLRVVVPNIWPGIAAGAIFAFATSLDEFVITLFMAGPGQFTLPRQMYASVREFLSPTILAAATMLFLCSLGFLLVSEAIRLRAERRGRA</sequence>
<feature type="domain" description="ABC transmembrane type-1" evidence="9">
    <location>
        <begin position="65"/>
        <end position="253"/>
    </location>
</feature>